<sequence length="124" mass="14065">MQSANYFCEISKNLCYCTSFHLSLRKSAEKNTALFLAKTTVTASSGESLLALALNHTGVVCLSDMMTETARQNGELVEVLPDLRQTVLQPIYAVYYRHRQLTARVALLIDFLEEYLPKQKWCVK</sequence>
<organism evidence="3 4">
    <name type="scientific">Gallibacterium anatis 4895</name>
    <dbReference type="NCBI Taxonomy" id="1396510"/>
    <lineage>
        <taxon>Bacteria</taxon>
        <taxon>Pseudomonadati</taxon>
        <taxon>Pseudomonadota</taxon>
        <taxon>Gammaproteobacteria</taxon>
        <taxon>Pasteurellales</taxon>
        <taxon>Pasteurellaceae</taxon>
        <taxon>Gallibacterium</taxon>
    </lineage>
</organism>
<protein>
    <recommendedName>
        <fullName evidence="2">LysR substrate-binding domain-containing protein</fullName>
    </recommendedName>
</protein>
<gene>
    <name evidence="3" type="ORF">IO48_00200</name>
</gene>
<dbReference type="PANTHER" id="PTHR30537:SF20">
    <property type="entry name" value="TRANSCRIPTIONAL REGULATORY PROTEIN"/>
    <property type="match status" value="1"/>
</dbReference>
<dbReference type="EMBL" id="JPJQ01000001">
    <property type="protein sequence ID" value="KGQ64070.1"/>
    <property type="molecule type" value="Genomic_DNA"/>
</dbReference>
<feature type="domain" description="LysR substrate-binding" evidence="2">
    <location>
        <begin position="35"/>
        <end position="116"/>
    </location>
</feature>
<proteinExistence type="inferred from homology"/>
<dbReference type="SUPFAM" id="SSF53850">
    <property type="entry name" value="Periplasmic binding protein-like II"/>
    <property type="match status" value="1"/>
</dbReference>
<dbReference type="Proteomes" id="UP000030554">
    <property type="component" value="Unassembled WGS sequence"/>
</dbReference>
<dbReference type="RefSeq" id="WP_039162329.1">
    <property type="nucleotide sequence ID" value="NZ_JPJQ01000001.1"/>
</dbReference>
<dbReference type="GO" id="GO:0006351">
    <property type="term" value="P:DNA-templated transcription"/>
    <property type="evidence" value="ECO:0007669"/>
    <property type="project" value="TreeGrafter"/>
</dbReference>
<dbReference type="AlphaFoldDB" id="A0A0A3AAG9"/>
<evidence type="ECO:0000256" key="1">
    <source>
        <dbReference type="ARBA" id="ARBA00009437"/>
    </source>
</evidence>
<dbReference type="InterPro" id="IPR058163">
    <property type="entry name" value="LysR-type_TF_proteobact-type"/>
</dbReference>
<dbReference type="Gene3D" id="3.40.190.10">
    <property type="entry name" value="Periplasmic binding protein-like II"/>
    <property type="match status" value="2"/>
</dbReference>
<evidence type="ECO:0000313" key="3">
    <source>
        <dbReference type="EMBL" id="KGQ64070.1"/>
    </source>
</evidence>
<comment type="similarity">
    <text evidence="1">Belongs to the LysR transcriptional regulatory family.</text>
</comment>
<evidence type="ECO:0000259" key="2">
    <source>
        <dbReference type="Pfam" id="PF03466"/>
    </source>
</evidence>
<evidence type="ECO:0000313" key="4">
    <source>
        <dbReference type="Proteomes" id="UP000030554"/>
    </source>
</evidence>
<dbReference type="PANTHER" id="PTHR30537">
    <property type="entry name" value="HTH-TYPE TRANSCRIPTIONAL REGULATOR"/>
    <property type="match status" value="1"/>
</dbReference>
<accession>A0A0A3AAG9</accession>
<dbReference type="InterPro" id="IPR005119">
    <property type="entry name" value="LysR_subst-bd"/>
</dbReference>
<name>A0A0A3AAG9_9PAST</name>
<dbReference type="Pfam" id="PF03466">
    <property type="entry name" value="LysR_substrate"/>
    <property type="match status" value="1"/>
</dbReference>
<reference evidence="3 4" key="1">
    <citation type="submission" date="2014-07" db="EMBL/GenBank/DDBJ databases">
        <title>Chaperone-usher fimbriae in a diverse selection of Gallibacterium genomes.</title>
        <authorList>
            <person name="Kudirkiene E."/>
            <person name="Bager R.J."/>
            <person name="Johnson T.J."/>
            <person name="Bojesen A.M."/>
        </authorList>
    </citation>
    <scope>NUCLEOTIDE SEQUENCE [LARGE SCALE GENOMIC DNA]</scope>
    <source>
        <strain evidence="3 4">4895</strain>
    </source>
</reference>
<dbReference type="GO" id="GO:0003700">
    <property type="term" value="F:DNA-binding transcription factor activity"/>
    <property type="evidence" value="ECO:0007669"/>
    <property type="project" value="TreeGrafter"/>
</dbReference>
<dbReference type="GO" id="GO:0043565">
    <property type="term" value="F:sequence-specific DNA binding"/>
    <property type="evidence" value="ECO:0007669"/>
    <property type="project" value="TreeGrafter"/>
</dbReference>
<comment type="caution">
    <text evidence="3">The sequence shown here is derived from an EMBL/GenBank/DDBJ whole genome shotgun (WGS) entry which is preliminary data.</text>
</comment>